<sequence length="200" mass="20788">MDAADTIAAVEDGTTTERSRLGSDKTLVAATDATLETDAVWRAAATREAGVAGALDGWAGETDGAVAEAFERAAAAAGDRADRIDATPDDADALSAYLRTLDGTADRVGAGLVAVPLALDRFYLQVVSFFVNEADESRADVARELRTGASDLDPARAALSALDDSGRERARDAAIEALGVAYDEYAETLEAMGFDPKPIC</sequence>
<dbReference type="Proteomes" id="UP001259659">
    <property type="component" value="Unassembled WGS sequence"/>
</dbReference>
<evidence type="ECO:0000313" key="1">
    <source>
        <dbReference type="EMBL" id="MDS0260663.1"/>
    </source>
</evidence>
<reference evidence="1 2" key="1">
    <citation type="submission" date="2022-06" db="EMBL/GenBank/DDBJ databases">
        <title>Haloarcula sp. a new haloarchaeum isolate from saline soil.</title>
        <authorList>
            <person name="Strakova D."/>
            <person name="Galisteo C."/>
            <person name="Sanchez-Porro C."/>
            <person name="Ventosa A."/>
        </authorList>
    </citation>
    <scope>NUCLEOTIDE SEQUENCE [LARGE SCALE GENOMIC DNA]</scope>
    <source>
        <strain evidence="1 2">S1CR25-12</strain>
    </source>
</reference>
<name>A0ABU2FEH7_9EURY</name>
<comment type="caution">
    <text evidence="1">The sequence shown here is derived from an EMBL/GenBank/DDBJ whole genome shotgun (WGS) entry which is preliminary data.</text>
</comment>
<evidence type="ECO:0000313" key="2">
    <source>
        <dbReference type="Proteomes" id="UP001259659"/>
    </source>
</evidence>
<dbReference type="EMBL" id="JAMQON010000004">
    <property type="protein sequence ID" value="MDS0260663.1"/>
    <property type="molecule type" value="Genomic_DNA"/>
</dbReference>
<accession>A0ABU2FEH7</accession>
<proteinExistence type="predicted"/>
<protein>
    <submittedName>
        <fullName evidence="1">Transcription antitermination protein</fullName>
    </submittedName>
</protein>
<organism evidence="1 2">
    <name type="scientific">Haloarcula saliterrae</name>
    <dbReference type="NCBI Taxonomy" id="2950534"/>
    <lineage>
        <taxon>Archaea</taxon>
        <taxon>Methanobacteriati</taxon>
        <taxon>Methanobacteriota</taxon>
        <taxon>Stenosarchaea group</taxon>
        <taxon>Halobacteria</taxon>
        <taxon>Halobacteriales</taxon>
        <taxon>Haloarculaceae</taxon>
        <taxon>Haloarcula</taxon>
    </lineage>
</organism>
<keyword evidence="2" id="KW-1185">Reference proteome</keyword>
<dbReference type="RefSeq" id="WP_310920390.1">
    <property type="nucleotide sequence ID" value="NZ_JAMQON010000004.1"/>
</dbReference>
<gene>
    <name evidence="1" type="ORF">NDI56_14750</name>
</gene>